<proteinExistence type="predicted"/>
<dbReference type="EMBL" id="HBUF01219795">
    <property type="protein sequence ID" value="CAG6668884.1"/>
    <property type="molecule type" value="Transcribed_RNA"/>
</dbReference>
<sequence>MCWPWATLNLDSGIYCFLSNKPMEVTSTNPLNIQLATFARNLEWKLQKQNEEKQSELSKRKELCQTKERPLSISSLYYSGPAVSSSCNECHPNSTSIFQKSFNVLTLKDLLHKPCIPIMKQVVSKISSVSTIMKQVRSK</sequence>
<name>A0A8D8SFG4_9HEMI</name>
<dbReference type="EMBL" id="HBUF01219799">
    <property type="protein sequence ID" value="CAG6668892.1"/>
    <property type="molecule type" value="Transcribed_RNA"/>
</dbReference>
<dbReference type="EMBL" id="HBUF01219796">
    <property type="protein sequence ID" value="CAG6668886.1"/>
    <property type="molecule type" value="Transcribed_RNA"/>
</dbReference>
<protein>
    <submittedName>
        <fullName evidence="1">Uncharacterized protein</fullName>
    </submittedName>
</protein>
<organism evidence="1">
    <name type="scientific">Cacopsylla melanoneura</name>
    <dbReference type="NCBI Taxonomy" id="428564"/>
    <lineage>
        <taxon>Eukaryota</taxon>
        <taxon>Metazoa</taxon>
        <taxon>Ecdysozoa</taxon>
        <taxon>Arthropoda</taxon>
        <taxon>Hexapoda</taxon>
        <taxon>Insecta</taxon>
        <taxon>Pterygota</taxon>
        <taxon>Neoptera</taxon>
        <taxon>Paraneoptera</taxon>
        <taxon>Hemiptera</taxon>
        <taxon>Sternorrhyncha</taxon>
        <taxon>Psylloidea</taxon>
        <taxon>Psyllidae</taxon>
        <taxon>Psyllinae</taxon>
        <taxon>Cacopsylla</taxon>
    </lineage>
</organism>
<reference evidence="1" key="1">
    <citation type="submission" date="2021-05" db="EMBL/GenBank/DDBJ databases">
        <authorList>
            <person name="Alioto T."/>
            <person name="Alioto T."/>
            <person name="Gomez Garrido J."/>
        </authorList>
    </citation>
    <scope>NUCLEOTIDE SEQUENCE</scope>
</reference>
<evidence type="ECO:0000313" key="1">
    <source>
        <dbReference type="EMBL" id="CAG6668890.1"/>
    </source>
</evidence>
<accession>A0A8D8SFG4</accession>
<dbReference type="AlphaFoldDB" id="A0A8D8SFG4"/>
<dbReference type="EMBL" id="HBUF01219798">
    <property type="protein sequence ID" value="CAG6668890.1"/>
    <property type="molecule type" value="Transcribed_RNA"/>
</dbReference>
<dbReference type="EMBL" id="HBUF01219797">
    <property type="protein sequence ID" value="CAG6668888.1"/>
    <property type="molecule type" value="Transcribed_RNA"/>
</dbReference>
<dbReference type="EMBL" id="HBUF01219800">
    <property type="protein sequence ID" value="CAG6668894.1"/>
    <property type="molecule type" value="Transcribed_RNA"/>
</dbReference>